<keyword evidence="5 7" id="KW-1133">Transmembrane helix</keyword>
<feature type="transmembrane region" description="Helical" evidence="7">
    <location>
        <begin position="148"/>
        <end position="168"/>
    </location>
</feature>
<feature type="transmembrane region" description="Helical" evidence="7">
    <location>
        <begin position="483"/>
        <end position="503"/>
    </location>
</feature>
<dbReference type="Gene3D" id="1.20.1720.10">
    <property type="entry name" value="Multidrug resistance protein D"/>
    <property type="match status" value="2"/>
</dbReference>
<accession>A0ABU2K4F1</accession>
<evidence type="ECO:0000256" key="5">
    <source>
        <dbReference type="ARBA" id="ARBA00022989"/>
    </source>
</evidence>
<evidence type="ECO:0000313" key="10">
    <source>
        <dbReference type="Proteomes" id="UP001183222"/>
    </source>
</evidence>
<dbReference type="PROSITE" id="PS50850">
    <property type="entry name" value="MFS"/>
    <property type="match status" value="1"/>
</dbReference>
<evidence type="ECO:0000256" key="2">
    <source>
        <dbReference type="ARBA" id="ARBA00022448"/>
    </source>
</evidence>
<dbReference type="EMBL" id="JAVREI010000001">
    <property type="protein sequence ID" value="MDT0275068.1"/>
    <property type="molecule type" value="Genomic_DNA"/>
</dbReference>
<feature type="transmembrane region" description="Helical" evidence="7">
    <location>
        <begin position="60"/>
        <end position="78"/>
    </location>
</feature>
<dbReference type="CDD" id="cd17321">
    <property type="entry name" value="MFS_MMR_MDR_like"/>
    <property type="match status" value="1"/>
</dbReference>
<protein>
    <submittedName>
        <fullName evidence="9">MFS transporter</fullName>
    </submittedName>
</protein>
<keyword evidence="6 7" id="KW-0472">Membrane</keyword>
<keyword evidence="2" id="KW-0813">Transport</keyword>
<evidence type="ECO:0000256" key="1">
    <source>
        <dbReference type="ARBA" id="ARBA00004651"/>
    </source>
</evidence>
<evidence type="ECO:0000256" key="6">
    <source>
        <dbReference type="ARBA" id="ARBA00023136"/>
    </source>
</evidence>
<dbReference type="InterPro" id="IPR020846">
    <property type="entry name" value="MFS_dom"/>
</dbReference>
<feature type="transmembrane region" description="Helical" evidence="7">
    <location>
        <begin position="275"/>
        <end position="300"/>
    </location>
</feature>
<keyword evidence="10" id="KW-1185">Reference proteome</keyword>
<evidence type="ECO:0000313" key="9">
    <source>
        <dbReference type="EMBL" id="MDT0275068.1"/>
    </source>
</evidence>
<keyword evidence="3" id="KW-1003">Cell membrane</keyword>
<reference evidence="10" key="1">
    <citation type="submission" date="2023-07" db="EMBL/GenBank/DDBJ databases">
        <title>30 novel species of actinomycetes from the DSMZ collection.</title>
        <authorList>
            <person name="Nouioui I."/>
        </authorList>
    </citation>
    <scope>NUCLEOTIDE SEQUENCE [LARGE SCALE GENOMIC DNA]</scope>
    <source>
        <strain evidence="10">DSM 46792</strain>
    </source>
</reference>
<evidence type="ECO:0000256" key="7">
    <source>
        <dbReference type="SAM" id="Phobius"/>
    </source>
</evidence>
<dbReference type="Pfam" id="PF07690">
    <property type="entry name" value="MFS_1"/>
    <property type="match status" value="1"/>
</dbReference>
<comment type="subcellular location">
    <subcellularLocation>
        <location evidence="1">Cell membrane</location>
        <topology evidence="1">Multi-pass membrane protein</topology>
    </subcellularLocation>
</comment>
<sequence>MSTAPTAHEAERTTPLAGRREWLGLVVLMLPVLLISIDGTVLTFAVPSITRALAPSGTELLWAVDIYPLLLAGLLVTAGSLGDRFGRRRLLLLGAVGFGVASVLAAYAPDVRWLIAARALQGVFGAALMPSTLSLLRNLFLDQQQRRLAIAVWASGFAGGAALGPVVGDALLEHFWWGSVFLVNVPVLAVLLLAARVLPESKDPSPGRLDLVSVVLSLTTMLPLVYAITSLASGSPGLLAAAAAALGLGSGIGFVRRQLSRSDPLLDLSLFSSRVVTAAISANLLSIAALSGLLLLASQYLQLVLGRSPMDAGLLLVPGLAASVLGGLAAVPLARRFAVRRLVVMGLLLGVAGYAVATRLGTGTSPGLVVLAFGLVAAGAGLAETLTNDAILTAAPPERAGQASAVSETAYELGTGLGVAVLGSVLGAVYAARLVLPAGLDAAEREAAGTLGGAFDLADRLPADPAAALTENAREAFTAGMDLTAGIGVGVMLAAAALVALVWRTPPADA</sequence>
<feature type="transmembrane region" description="Helical" evidence="7">
    <location>
        <begin position="238"/>
        <end position="255"/>
    </location>
</feature>
<evidence type="ECO:0000256" key="3">
    <source>
        <dbReference type="ARBA" id="ARBA00022475"/>
    </source>
</evidence>
<dbReference type="SUPFAM" id="SSF103473">
    <property type="entry name" value="MFS general substrate transporter"/>
    <property type="match status" value="1"/>
</dbReference>
<evidence type="ECO:0000259" key="8">
    <source>
        <dbReference type="PROSITE" id="PS50850"/>
    </source>
</evidence>
<feature type="transmembrane region" description="Helical" evidence="7">
    <location>
        <begin position="174"/>
        <end position="199"/>
    </location>
</feature>
<dbReference type="RefSeq" id="WP_311343881.1">
    <property type="nucleotide sequence ID" value="NZ_JAVREI010000001.1"/>
</dbReference>
<name>A0ABU2K4F1_9ACTN</name>
<feature type="transmembrane region" description="Helical" evidence="7">
    <location>
        <begin position="338"/>
        <end position="357"/>
    </location>
</feature>
<dbReference type="InterPro" id="IPR011701">
    <property type="entry name" value="MFS"/>
</dbReference>
<feature type="transmembrane region" description="Helical" evidence="7">
    <location>
        <begin position="211"/>
        <end position="232"/>
    </location>
</feature>
<dbReference type="PANTHER" id="PTHR42718">
    <property type="entry name" value="MAJOR FACILITATOR SUPERFAMILY MULTIDRUG TRANSPORTER MFSC"/>
    <property type="match status" value="1"/>
</dbReference>
<evidence type="ECO:0000256" key="4">
    <source>
        <dbReference type="ARBA" id="ARBA00022692"/>
    </source>
</evidence>
<organism evidence="9 10">
    <name type="scientific">Blastococcus goldschmidtiae</name>
    <dbReference type="NCBI Taxonomy" id="3075546"/>
    <lineage>
        <taxon>Bacteria</taxon>
        <taxon>Bacillati</taxon>
        <taxon>Actinomycetota</taxon>
        <taxon>Actinomycetes</taxon>
        <taxon>Geodermatophilales</taxon>
        <taxon>Geodermatophilaceae</taxon>
        <taxon>Blastococcus</taxon>
    </lineage>
</organism>
<feature type="transmembrane region" description="Helical" evidence="7">
    <location>
        <begin position="115"/>
        <end position="136"/>
    </location>
</feature>
<dbReference type="Proteomes" id="UP001183222">
    <property type="component" value="Unassembled WGS sequence"/>
</dbReference>
<gene>
    <name evidence="9" type="ORF">RM425_04075</name>
</gene>
<comment type="caution">
    <text evidence="9">The sequence shown here is derived from an EMBL/GenBank/DDBJ whole genome shotgun (WGS) entry which is preliminary data.</text>
</comment>
<feature type="transmembrane region" description="Helical" evidence="7">
    <location>
        <begin position="90"/>
        <end position="109"/>
    </location>
</feature>
<dbReference type="InterPro" id="IPR036259">
    <property type="entry name" value="MFS_trans_sf"/>
</dbReference>
<feature type="transmembrane region" description="Helical" evidence="7">
    <location>
        <begin position="312"/>
        <end position="331"/>
    </location>
</feature>
<proteinExistence type="predicted"/>
<keyword evidence="4 7" id="KW-0812">Transmembrane</keyword>
<feature type="transmembrane region" description="Helical" evidence="7">
    <location>
        <begin position="22"/>
        <end position="48"/>
    </location>
</feature>
<dbReference type="PANTHER" id="PTHR42718:SF47">
    <property type="entry name" value="METHYL VIOLOGEN RESISTANCE PROTEIN SMVA"/>
    <property type="match status" value="1"/>
</dbReference>
<feature type="domain" description="Major facilitator superfamily (MFS) profile" evidence="8">
    <location>
        <begin position="24"/>
        <end position="508"/>
    </location>
</feature>